<protein>
    <recommendedName>
        <fullName evidence="7 11">Ubiquitin carboxyl-terminal hydrolase</fullName>
        <ecNumber evidence="7 11">3.4.19.12</ecNumber>
    </recommendedName>
</protein>
<dbReference type="Gene3D" id="3.40.532.10">
    <property type="entry name" value="Peptidase C12, ubiquitin carboxyl-terminal hydrolase"/>
    <property type="match status" value="1"/>
</dbReference>
<dbReference type="EMBL" id="JANBVO010000021">
    <property type="protein sequence ID" value="KAJ9142651.1"/>
    <property type="molecule type" value="Genomic_DNA"/>
</dbReference>
<evidence type="ECO:0000256" key="8">
    <source>
        <dbReference type="PIRSR" id="PIRSR038120-1"/>
    </source>
</evidence>
<evidence type="ECO:0000256" key="2">
    <source>
        <dbReference type="ARBA" id="ARBA00009326"/>
    </source>
</evidence>
<evidence type="ECO:0000256" key="10">
    <source>
        <dbReference type="PROSITE-ProRule" id="PRU01393"/>
    </source>
</evidence>
<organism evidence="14 15">
    <name type="scientific">Pleurostoma richardsiae</name>
    <dbReference type="NCBI Taxonomy" id="41990"/>
    <lineage>
        <taxon>Eukaryota</taxon>
        <taxon>Fungi</taxon>
        <taxon>Dikarya</taxon>
        <taxon>Ascomycota</taxon>
        <taxon>Pezizomycotina</taxon>
        <taxon>Sordariomycetes</taxon>
        <taxon>Sordariomycetidae</taxon>
        <taxon>Calosphaeriales</taxon>
        <taxon>Pleurostomataceae</taxon>
        <taxon>Pleurostoma</taxon>
    </lineage>
</organism>
<evidence type="ECO:0000256" key="1">
    <source>
        <dbReference type="ARBA" id="ARBA00000707"/>
    </source>
</evidence>
<dbReference type="Pfam" id="PF18031">
    <property type="entry name" value="UCH_C"/>
    <property type="match status" value="1"/>
</dbReference>
<evidence type="ECO:0000256" key="4">
    <source>
        <dbReference type="ARBA" id="ARBA00022786"/>
    </source>
</evidence>
<evidence type="ECO:0000256" key="5">
    <source>
        <dbReference type="ARBA" id="ARBA00022801"/>
    </source>
</evidence>
<accession>A0AA38RX74</accession>
<dbReference type="AlphaFoldDB" id="A0AA38RX74"/>
<dbReference type="GO" id="GO:0006511">
    <property type="term" value="P:ubiquitin-dependent protein catabolic process"/>
    <property type="evidence" value="ECO:0007669"/>
    <property type="project" value="UniProtKB-UniRule"/>
</dbReference>
<dbReference type="PIRSF" id="PIRSF038120">
    <property type="entry name" value="Ubiquitinyl_hydrolase_UCH37"/>
    <property type="match status" value="1"/>
</dbReference>
<feature type="compositionally biased region" description="Gly residues" evidence="12">
    <location>
        <begin position="320"/>
        <end position="332"/>
    </location>
</feature>
<dbReference type="CDD" id="cd09617">
    <property type="entry name" value="Peptidase_C12_UCH37_BAP1"/>
    <property type="match status" value="1"/>
</dbReference>
<dbReference type="GO" id="GO:0005737">
    <property type="term" value="C:cytoplasm"/>
    <property type="evidence" value="ECO:0007669"/>
    <property type="project" value="TreeGrafter"/>
</dbReference>
<feature type="region of interest" description="Disordered" evidence="12">
    <location>
        <begin position="310"/>
        <end position="332"/>
    </location>
</feature>
<dbReference type="InterPro" id="IPR036959">
    <property type="entry name" value="Peptidase_C12_UCH_sf"/>
</dbReference>
<reference evidence="14" key="1">
    <citation type="submission" date="2022-07" db="EMBL/GenBank/DDBJ databases">
        <title>Fungi with potential for degradation of polypropylene.</title>
        <authorList>
            <person name="Gostincar C."/>
        </authorList>
    </citation>
    <scope>NUCLEOTIDE SEQUENCE</scope>
    <source>
        <strain evidence="14">EXF-13308</strain>
    </source>
</reference>
<keyword evidence="4 7" id="KW-0833">Ubl conjugation pathway</keyword>
<evidence type="ECO:0000313" key="15">
    <source>
        <dbReference type="Proteomes" id="UP001174694"/>
    </source>
</evidence>
<evidence type="ECO:0000256" key="9">
    <source>
        <dbReference type="PIRSR" id="PIRSR038120-2"/>
    </source>
</evidence>
<feature type="site" description="Important for enzyme activity" evidence="9 10">
    <location>
        <position position="192"/>
    </location>
</feature>
<keyword evidence="5 7" id="KW-0378">Hydrolase</keyword>
<comment type="caution">
    <text evidence="14">The sequence shown here is derived from an EMBL/GenBank/DDBJ whole genome shotgun (WGS) entry which is preliminary data.</text>
</comment>
<keyword evidence="3 7" id="KW-0645">Protease</keyword>
<gene>
    <name evidence="14" type="ORF">NKR23_g7077</name>
</gene>
<dbReference type="PROSITE" id="PS52048">
    <property type="entry name" value="UCH_DOMAIN"/>
    <property type="match status" value="1"/>
</dbReference>
<evidence type="ECO:0000313" key="14">
    <source>
        <dbReference type="EMBL" id="KAJ9142651.1"/>
    </source>
</evidence>
<keyword evidence="15" id="KW-1185">Reference proteome</keyword>
<evidence type="ECO:0000256" key="6">
    <source>
        <dbReference type="ARBA" id="ARBA00022807"/>
    </source>
</evidence>
<sequence length="332" mass="37215">MSVAGWNTIESDAGVFTYLVENLGVNDVQFEELLSLDADALAQLHPVYGVIFLFKYPTNAPYASSDKPLDGTFDRDATDHIFFARQTIQNACGTQALLSVLLNKKDQGSSDDPEHVDIGLTLESFRDFSMALPAEIRGEALSNSELIRDVHNSFARSSPFVDETQRAESDESEDAFHFVAYTPINGVLYELDGLQPAPISHGPCSQEDFPRRVMDVLQRRIARYEASEIRFNLLAMVRDLRIRARELGDYELLAREETKRRDWRFENALRRHNFVGFANEVLRGAVVAKLKEGGEAGYRKWIDDGKAKMQKRVEERRKGGGGGGGGDTEMEG</sequence>
<feature type="domain" description="UCH catalytic" evidence="13">
    <location>
        <begin position="5"/>
        <end position="238"/>
    </location>
</feature>
<dbReference type="EC" id="3.4.19.12" evidence="7 11"/>
<dbReference type="GO" id="GO:0004843">
    <property type="term" value="F:cysteine-type deubiquitinase activity"/>
    <property type="evidence" value="ECO:0007669"/>
    <property type="project" value="UniProtKB-UniRule"/>
</dbReference>
<feature type="active site" description="Nucleophile" evidence="8 10">
    <location>
        <position position="92"/>
    </location>
</feature>
<evidence type="ECO:0000256" key="12">
    <source>
        <dbReference type="SAM" id="MobiDB-lite"/>
    </source>
</evidence>
<keyword evidence="6 7" id="KW-0788">Thiol protease</keyword>
<dbReference type="SUPFAM" id="SSF54001">
    <property type="entry name" value="Cysteine proteinases"/>
    <property type="match status" value="1"/>
</dbReference>
<dbReference type="Proteomes" id="UP001174694">
    <property type="component" value="Unassembled WGS sequence"/>
</dbReference>
<comment type="similarity">
    <text evidence="2 7 10 11">Belongs to the peptidase C12 family.</text>
</comment>
<dbReference type="InterPro" id="IPR017390">
    <property type="entry name" value="Ubiquitinyl_hydrolase_UCH37"/>
</dbReference>
<evidence type="ECO:0000256" key="11">
    <source>
        <dbReference type="RuleBase" id="RU361215"/>
    </source>
</evidence>
<dbReference type="InterPro" id="IPR038765">
    <property type="entry name" value="Papain-like_cys_pep_sf"/>
</dbReference>
<dbReference type="PRINTS" id="PR00707">
    <property type="entry name" value="UBCTHYDRLASE"/>
</dbReference>
<dbReference type="FunFam" id="3.40.532.10:FF:000009">
    <property type="entry name" value="Ubiquitin carboxyl-terminal hydrolase"/>
    <property type="match status" value="1"/>
</dbReference>
<proteinExistence type="inferred from homology"/>
<evidence type="ECO:0000256" key="3">
    <source>
        <dbReference type="ARBA" id="ARBA00022670"/>
    </source>
</evidence>
<evidence type="ECO:0000259" key="13">
    <source>
        <dbReference type="PROSITE" id="PS52048"/>
    </source>
</evidence>
<comment type="catalytic activity">
    <reaction evidence="1 7 10 11">
        <text>Thiol-dependent hydrolysis of ester, thioester, amide, peptide and isopeptide bonds formed by the C-terminal Gly of ubiquitin (a 76-residue protein attached to proteins as an intracellular targeting signal).</text>
        <dbReference type="EC" id="3.4.19.12"/>
    </reaction>
</comment>
<dbReference type="GO" id="GO:0016579">
    <property type="term" value="P:protein deubiquitination"/>
    <property type="evidence" value="ECO:0007669"/>
    <property type="project" value="InterPro"/>
</dbReference>
<name>A0AA38RX74_9PEZI</name>
<evidence type="ECO:0000256" key="7">
    <source>
        <dbReference type="PIRNR" id="PIRNR038120"/>
    </source>
</evidence>
<dbReference type="PANTHER" id="PTHR10589">
    <property type="entry name" value="UBIQUITIN CARBOXYL-TERMINAL HYDROLASE"/>
    <property type="match status" value="1"/>
</dbReference>
<dbReference type="InterPro" id="IPR041507">
    <property type="entry name" value="UCH_C"/>
</dbReference>
<dbReference type="Pfam" id="PF01088">
    <property type="entry name" value="Peptidase_C12"/>
    <property type="match status" value="1"/>
</dbReference>
<dbReference type="InterPro" id="IPR001578">
    <property type="entry name" value="Peptidase_C12_UCH"/>
</dbReference>
<feature type="active site" description="Proton donor" evidence="8 10">
    <location>
        <position position="177"/>
    </location>
</feature>
<feature type="site" description="Transition state stabilizer" evidence="10">
    <location>
        <position position="86"/>
    </location>
</feature>
<dbReference type="PANTHER" id="PTHR10589:SF16">
    <property type="entry name" value="UBIQUITIN CARBOXYL-TERMINAL HYDROLASE ISOZYME L5"/>
    <property type="match status" value="1"/>
</dbReference>